<evidence type="ECO:0000313" key="2">
    <source>
        <dbReference type="Proteomes" id="UP001236795"/>
    </source>
</evidence>
<dbReference type="RefSeq" id="WP_136239766.1">
    <property type="nucleotide sequence ID" value="NZ_JAUSWC010000026.1"/>
</dbReference>
<name>A0ABU0KNB8_9ACTN</name>
<reference evidence="1 2" key="1">
    <citation type="submission" date="2023-07" db="EMBL/GenBank/DDBJ databases">
        <title>Genomic Encyclopedia of Type Strains, Phase IV (KMG-IV): sequencing the most valuable type-strain genomes for metagenomic binning, comparative biology and taxonomic classification.</title>
        <authorList>
            <person name="Goeker M."/>
        </authorList>
    </citation>
    <scope>NUCLEOTIDE SEQUENCE [LARGE SCALE GENOMIC DNA]</scope>
    <source>
        <strain evidence="1 2">DSM 40573</strain>
    </source>
</reference>
<gene>
    <name evidence="1" type="ORF">QO019_005811</name>
</gene>
<sequence length="185" mass="20382">MGTYQQTVVDLDVSAEEASTYGRRGREWLENMGIIRAVPWQGEVAYLTGPRWREAVEVPSWDWRAGIRDVKEEPCGELHVVTGRTVFAAAPGPAVPAICPRCAAPVPDGPVEAIGTWYETGSADVDCPACGRDAPLRDWEWTDDCVAFGYLGFQLDDWPPLRPRFADSLRRALGGHRVRVVAGKS</sequence>
<protein>
    <submittedName>
        <fullName evidence="1">Uncharacterized protein</fullName>
    </submittedName>
</protein>
<dbReference type="Proteomes" id="UP001236795">
    <property type="component" value="Unassembled WGS sequence"/>
</dbReference>
<dbReference type="EMBL" id="JAUSWC010000026">
    <property type="protein sequence ID" value="MDQ0490927.1"/>
    <property type="molecule type" value="Genomic_DNA"/>
</dbReference>
<comment type="caution">
    <text evidence="1">The sequence shown here is derived from an EMBL/GenBank/DDBJ whole genome shotgun (WGS) entry which is preliminary data.</text>
</comment>
<keyword evidence="2" id="KW-1185">Reference proteome</keyword>
<accession>A0ABU0KNB8</accession>
<organism evidence="1 2">
    <name type="scientific">Streptomyces thermodiastaticus</name>
    <dbReference type="NCBI Taxonomy" id="44061"/>
    <lineage>
        <taxon>Bacteria</taxon>
        <taxon>Bacillati</taxon>
        <taxon>Actinomycetota</taxon>
        <taxon>Actinomycetes</taxon>
        <taxon>Kitasatosporales</taxon>
        <taxon>Streptomycetaceae</taxon>
        <taxon>Streptomyces</taxon>
    </lineage>
</organism>
<evidence type="ECO:0000313" key="1">
    <source>
        <dbReference type="EMBL" id="MDQ0490927.1"/>
    </source>
</evidence>
<proteinExistence type="predicted"/>